<accession>A0ABN1RZ37</accession>
<evidence type="ECO:0000256" key="1">
    <source>
        <dbReference type="ARBA" id="ARBA00008525"/>
    </source>
</evidence>
<proteinExistence type="inferred from homology"/>
<evidence type="ECO:0000313" key="2">
    <source>
        <dbReference type="EMBL" id="GAA0968307.1"/>
    </source>
</evidence>
<name>A0ABN1RZ37_9ACTN</name>
<dbReference type="EMBL" id="BAAAHH010000055">
    <property type="protein sequence ID" value="GAA0968307.1"/>
    <property type="molecule type" value="Genomic_DNA"/>
</dbReference>
<organism evidence="2 3">
    <name type="scientific">Actinocorallia libanotica</name>
    <dbReference type="NCBI Taxonomy" id="46162"/>
    <lineage>
        <taxon>Bacteria</taxon>
        <taxon>Bacillati</taxon>
        <taxon>Actinomycetota</taxon>
        <taxon>Actinomycetes</taxon>
        <taxon>Streptosporangiales</taxon>
        <taxon>Thermomonosporaceae</taxon>
        <taxon>Actinocorallia</taxon>
    </lineage>
</organism>
<comment type="similarity">
    <text evidence="1">Belongs to the UPF0167 family.</text>
</comment>
<gene>
    <name evidence="2" type="ORF">GCM10009550_73480</name>
</gene>
<sequence>MHEFPLFGASIATASGYIPAGTCSLCGRSGSDRLRLGTGTDVIHTCGGCKREFAVPANKHEGVSVKCPGCAAAAPIRPLGDRPATCVPCLRNGRAAFTKDTEYGMVRWEGAIHGVTHGAPGLRAAGPGLALTDPNGEGWVGVMIPTTVLLELVRTPTYVTWQGDQWLFCCAAAMVYIGEWSQAEFISRAPSDPQACFLEVVEGAEPWMWGRVPKQIQPNSEWGFYIFTCYTCGRVRGHFDMT</sequence>
<dbReference type="Pfam" id="PF03691">
    <property type="entry name" value="UPF0167"/>
    <property type="match status" value="1"/>
</dbReference>
<comment type="caution">
    <text evidence="2">The sequence shown here is derived from an EMBL/GenBank/DDBJ whole genome shotgun (WGS) entry which is preliminary data.</text>
</comment>
<evidence type="ECO:0000313" key="3">
    <source>
        <dbReference type="Proteomes" id="UP001500665"/>
    </source>
</evidence>
<protein>
    <submittedName>
        <fullName evidence="2">Uncharacterized protein</fullName>
    </submittedName>
</protein>
<dbReference type="Proteomes" id="UP001500665">
    <property type="component" value="Unassembled WGS sequence"/>
</dbReference>
<dbReference type="InterPro" id="IPR005363">
    <property type="entry name" value="UPF0167"/>
</dbReference>
<keyword evidence="3" id="KW-1185">Reference proteome</keyword>
<reference evidence="2 3" key="1">
    <citation type="journal article" date="2019" name="Int. J. Syst. Evol. Microbiol.">
        <title>The Global Catalogue of Microorganisms (GCM) 10K type strain sequencing project: providing services to taxonomists for standard genome sequencing and annotation.</title>
        <authorList>
            <consortium name="The Broad Institute Genomics Platform"/>
            <consortium name="The Broad Institute Genome Sequencing Center for Infectious Disease"/>
            <person name="Wu L."/>
            <person name="Ma J."/>
        </authorList>
    </citation>
    <scope>NUCLEOTIDE SEQUENCE [LARGE SCALE GENOMIC DNA]</scope>
    <source>
        <strain evidence="2 3">JCM 10696</strain>
    </source>
</reference>